<dbReference type="CDD" id="cd00093">
    <property type="entry name" value="HTH_XRE"/>
    <property type="match status" value="1"/>
</dbReference>
<evidence type="ECO:0000256" key="2">
    <source>
        <dbReference type="ARBA" id="ARBA00023125"/>
    </source>
</evidence>
<dbReference type="InterPro" id="IPR023674">
    <property type="entry name" value="Ribosomal_uL1-like"/>
</dbReference>
<dbReference type="PANTHER" id="PTHR10245">
    <property type="entry name" value="ENDOTHELIAL DIFFERENTIATION-RELATED FACTOR 1 MULTIPROTEIN BRIDGING FACTOR 1"/>
    <property type="match status" value="1"/>
</dbReference>
<dbReference type="SMART" id="SM00530">
    <property type="entry name" value="HTH_XRE"/>
    <property type="match status" value="1"/>
</dbReference>
<dbReference type="EMBL" id="JADBGQ010000004">
    <property type="protein sequence ID" value="KAG5399687.1"/>
    <property type="molecule type" value="Genomic_DNA"/>
</dbReference>
<dbReference type="Gene3D" id="3.40.50.790">
    <property type="match status" value="1"/>
</dbReference>
<keyword evidence="2" id="KW-0238">DNA-binding</keyword>
<dbReference type="InterPro" id="IPR028364">
    <property type="entry name" value="Ribosomal_uL1/biogenesis"/>
</dbReference>
<dbReference type="SUPFAM" id="SSF47413">
    <property type="entry name" value="lambda repressor-like DNA-binding domains"/>
    <property type="match status" value="1"/>
</dbReference>
<evidence type="ECO:0000313" key="6">
    <source>
        <dbReference type="EMBL" id="KAG5399687.1"/>
    </source>
</evidence>
<feature type="region of interest" description="Disordered" evidence="4">
    <location>
        <begin position="1"/>
        <end position="23"/>
    </location>
</feature>
<dbReference type="SUPFAM" id="SSF56808">
    <property type="entry name" value="Ribosomal protein L1"/>
    <property type="match status" value="1"/>
</dbReference>
<name>A0ABQ7MLZ3_BRACM</name>
<feature type="region of interest" description="Disordered" evidence="4">
    <location>
        <begin position="70"/>
        <end position="94"/>
    </location>
</feature>
<feature type="compositionally biased region" description="Basic and acidic residues" evidence="4">
    <location>
        <begin position="363"/>
        <end position="379"/>
    </location>
</feature>
<dbReference type="CDD" id="cd00403">
    <property type="entry name" value="Ribosomal_L1"/>
    <property type="match status" value="1"/>
</dbReference>
<dbReference type="InterPro" id="IPR010982">
    <property type="entry name" value="Lambda_DNA-bd_dom_sf"/>
</dbReference>
<dbReference type="Proteomes" id="UP000823674">
    <property type="component" value="Chromosome A04"/>
</dbReference>
<dbReference type="InterPro" id="IPR016095">
    <property type="entry name" value="Ribosomal_uL1_3-a/b-sand"/>
</dbReference>
<keyword evidence="7" id="KW-1185">Reference proteome</keyword>
<dbReference type="Pfam" id="PF01381">
    <property type="entry name" value="HTH_3"/>
    <property type="match status" value="1"/>
</dbReference>
<dbReference type="Pfam" id="PF00687">
    <property type="entry name" value="Ribosomal_L1"/>
    <property type="match status" value="1"/>
</dbReference>
<evidence type="ECO:0000256" key="4">
    <source>
        <dbReference type="SAM" id="MobiDB-lite"/>
    </source>
</evidence>
<evidence type="ECO:0000259" key="5">
    <source>
        <dbReference type="PROSITE" id="PS50943"/>
    </source>
</evidence>
<dbReference type="PANTHER" id="PTHR10245:SF121">
    <property type="entry name" value="HTH CRO_C1-TYPE DOMAIN-CONTAINING PROTEIN"/>
    <property type="match status" value="1"/>
</dbReference>
<feature type="region of interest" description="Disordered" evidence="4">
    <location>
        <begin position="350"/>
        <end position="430"/>
    </location>
</feature>
<keyword evidence="3" id="KW-0804">Transcription</keyword>
<dbReference type="InterPro" id="IPR013729">
    <property type="entry name" value="MBF1_N"/>
</dbReference>
<evidence type="ECO:0000256" key="3">
    <source>
        <dbReference type="ARBA" id="ARBA00023163"/>
    </source>
</evidence>
<sequence length="559" mass="62433">MTTTVASPPHHPEELVPSSRVSPKTVDTAVTALLKWRSEKSKTEKPQLLEQDEFIYLIITLKKIPQTNRTKPHRIPLPHPLINTSEDSSSSSSPELCLIIDDRPKSGLTKEDAKKKIESDNVPITKILKLSKLRSDYKAFESKRKLCDSYEMFFADRRVIPLLPRLIGKKFFSSKKLPAAVDLKHRNWKEQVERACGSAMFFVRTGTCSVVKVGKLCMEGGEVVENVMETLSGVVEVLPGKWKYVRSLHLKLAESVALPVYQSVPDLKMKIDGGNGKSVVVVKEEGEKSGVVKGEKKKKGRIHEVRYMDSNVSEVLDDDEIGDVEVSNEVVESGGGKKKKRKKVSEVAEAEKPKKKVTKAKGKVKENELKPKEKTKVTKQESLTTPKRKKSVNLSLSLSTKKEETLERRFEEEGLEDMAGVGPMTQDWEPVVIRKKTPNAAAKRDEKTVNAARRSGAEIESVRKHNAGTNKAASSGTSLNTKRLDDDTENLAHERVPTELKKAIMQARGEKKLTQSQLAQLINEKPQVIQEYESGKAIPNQQILIKLERALGAKLRGKK</sequence>
<feature type="domain" description="HTH cro/C1-type" evidence="5">
    <location>
        <begin position="504"/>
        <end position="558"/>
    </location>
</feature>
<feature type="region of interest" description="Disordered" evidence="4">
    <location>
        <begin position="437"/>
        <end position="456"/>
    </location>
</feature>
<organism evidence="6 7">
    <name type="scientific">Brassica rapa subsp. trilocularis</name>
    <dbReference type="NCBI Taxonomy" id="1813537"/>
    <lineage>
        <taxon>Eukaryota</taxon>
        <taxon>Viridiplantae</taxon>
        <taxon>Streptophyta</taxon>
        <taxon>Embryophyta</taxon>
        <taxon>Tracheophyta</taxon>
        <taxon>Spermatophyta</taxon>
        <taxon>Magnoliopsida</taxon>
        <taxon>eudicotyledons</taxon>
        <taxon>Gunneridae</taxon>
        <taxon>Pentapetalae</taxon>
        <taxon>rosids</taxon>
        <taxon>malvids</taxon>
        <taxon>Brassicales</taxon>
        <taxon>Brassicaceae</taxon>
        <taxon>Brassiceae</taxon>
        <taxon>Brassica</taxon>
    </lineage>
</organism>
<gene>
    <name evidence="6" type="primary">A04p003090.1_BraROA</name>
    <name evidence="6" type="ORF">IGI04_014294</name>
</gene>
<reference evidence="6 7" key="1">
    <citation type="submission" date="2021-03" db="EMBL/GenBank/DDBJ databases">
        <authorList>
            <person name="King G.J."/>
            <person name="Bancroft I."/>
            <person name="Baten A."/>
            <person name="Bloomfield J."/>
            <person name="Borpatragohain P."/>
            <person name="He Z."/>
            <person name="Irish N."/>
            <person name="Irwin J."/>
            <person name="Liu K."/>
            <person name="Mauleon R.P."/>
            <person name="Moore J."/>
            <person name="Morris R."/>
            <person name="Ostergaard L."/>
            <person name="Wang B."/>
            <person name="Wells R."/>
        </authorList>
    </citation>
    <scope>NUCLEOTIDE SEQUENCE [LARGE SCALE GENOMIC DNA]</scope>
    <source>
        <strain evidence="6">R-o-18</strain>
        <tissue evidence="6">Leaf</tissue>
    </source>
</reference>
<feature type="region of interest" description="Disordered" evidence="4">
    <location>
        <begin position="462"/>
        <end position="494"/>
    </location>
</feature>
<dbReference type="PROSITE" id="PS50943">
    <property type="entry name" value="HTH_CROC1"/>
    <property type="match status" value="1"/>
</dbReference>
<feature type="compositionally biased region" description="Basic residues" evidence="4">
    <location>
        <begin position="353"/>
        <end position="362"/>
    </location>
</feature>
<protein>
    <recommendedName>
        <fullName evidence="5">HTH cro/C1-type domain-containing protein</fullName>
    </recommendedName>
</protein>
<evidence type="ECO:0000256" key="1">
    <source>
        <dbReference type="ARBA" id="ARBA00023015"/>
    </source>
</evidence>
<feature type="compositionally biased region" description="Basic and acidic residues" evidence="4">
    <location>
        <begin position="482"/>
        <end position="494"/>
    </location>
</feature>
<dbReference type="Gene3D" id="1.10.260.40">
    <property type="entry name" value="lambda repressor-like DNA-binding domains"/>
    <property type="match status" value="1"/>
</dbReference>
<dbReference type="Pfam" id="PF08523">
    <property type="entry name" value="MBF1"/>
    <property type="match status" value="1"/>
</dbReference>
<accession>A0ABQ7MLZ3</accession>
<comment type="caution">
    <text evidence="6">The sequence shown here is derived from an EMBL/GenBank/DDBJ whole genome shotgun (WGS) entry which is preliminary data.</text>
</comment>
<feature type="compositionally biased region" description="Basic and acidic residues" evidence="4">
    <location>
        <begin position="400"/>
        <end position="412"/>
    </location>
</feature>
<dbReference type="InterPro" id="IPR001387">
    <property type="entry name" value="Cro/C1-type_HTH"/>
</dbReference>
<keyword evidence="1" id="KW-0805">Transcription regulation</keyword>
<feature type="compositionally biased region" description="Polar residues" evidence="4">
    <location>
        <begin position="467"/>
        <end position="481"/>
    </location>
</feature>
<proteinExistence type="predicted"/>
<evidence type="ECO:0000313" key="7">
    <source>
        <dbReference type="Proteomes" id="UP000823674"/>
    </source>
</evidence>